<dbReference type="AlphaFoldDB" id="A0A1H3PJN2"/>
<dbReference type="EMBL" id="FNPZ01000002">
    <property type="protein sequence ID" value="SDZ01307.1"/>
    <property type="molecule type" value="Genomic_DNA"/>
</dbReference>
<accession>A0A1H3PJN2</accession>
<feature type="transmembrane region" description="Helical" evidence="1">
    <location>
        <begin position="97"/>
        <end position="118"/>
    </location>
</feature>
<evidence type="ECO:0000259" key="2">
    <source>
        <dbReference type="Pfam" id="PF14340"/>
    </source>
</evidence>
<evidence type="ECO:0000313" key="4">
    <source>
        <dbReference type="Proteomes" id="UP000198891"/>
    </source>
</evidence>
<feature type="domain" description="DUF4395" evidence="2">
    <location>
        <begin position="2"/>
        <end position="149"/>
    </location>
</feature>
<dbReference type="Proteomes" id="UP000198891">
    <property type="component" value="Unassembled WGS sequence"/>
</dbReference>
<gene>
    <name evidence="3" type="ORF">SAMN05216554_1929</name>
</gene>
<evidence type="ECO:0000256" key="1">
    <source>
        <dbReference type="SAM" id="Phobius"/>
    </source>
</evidence>
<keyword evidence="4" id="KW-1185">Reference proteome</keyword>
<organism evidence="3 4">
    <name type="scientific">Herbiconiux ginsengi</name>
    <dbReference type="NCBI Taxonomy" id="381665"/>
    <lineage>
        <taxon>Bacteria</taxon>
        <taxon>Bacillati</taxon>
        <taxon>Actinomycetota</taxon>
        <taxon>Actinomycetes</taxon>
        <taxon>Micrococcales</taxon>
        <taxon>Microbacteriaceae</taxon>
        <taxon>Herbiconiux</taxon>
    </lineage>
</organism>
<dbReference type="STRING" id="381665.SAMN05216554_1929"/>
<feature type="transmembrane region" description="Helical" evidence="1">
    <location>
        <begin position="124"/>
        <end position="147"/>
    </location>
</feature>
<feature type="transmembrane region" description="Helical" evidence="1">
    <location>
        <begin position="9"/>
        <end position="28"/>
    </location>
</feature>
<proteinExistence type="predicted"/>
<name>A0A1H3PJN2_9MICO</name>
<dbReference type="Pfam" id="PF14340">
    <property type="entry name" value="DUF4395"/>
    <property type="match status" value="1"/>
</dbReference>
<keyword evidence="1" id="KW-0472">Membrane</keyword>
<protein>
    <recommendedName>
        <fullName evidence="2">DUF4395 domain-containing protein</fullName>
    </recommendedName>
</protein>
<dbReference type="RefSeq" id="WP_175494206.1">
    <property type="nucleotide sequence ID" value="NZ_FNPZ01000002.1"/>
</dbReference>
<keyword evidence="1" id="KW-1133">Transmembrane helix</keyword>
<sequence>MIDPRAPRFTAGITAVLLLVTIVLSFAYPTDPQIEPAARILSPAFLLLAALSLLFLWGATAGVKRHPFGWLFRTLVRPRLAPPTELEDPKPPTFAQFVGFVVTFAGLVLGALGVPYAITIFASLAFVAAFLNSVFGYCIGCQLYLLLVRARPVSRRT</sequence>
<evidence type="ECO:0000313" key="3">
    <source>
        <dbReference type="EMBL" id="SDZ01307.1"/>
    </source>
</evidence>
<reference evidence="3 4" key="1">
    <citation type="submission" date="2016-10" db="EMBL/GenBank/DDBJ databases">
        <authorList>
            <person name="de Groot N.N."/>
        </authorList>
    </citation>
    <scope>NUCLEOTIDE SEQUENCE [LARGE SCALE GENOMIC DNA]</scope>
    <source>
        <strain evidence="3 4">CGMCC 4.3491</strain>
    </source>
</reference>
<keyword evidence="1" id="KW-0812">Transmembrane</keyword>
<feature type="transmembrane region" description="Helical" evidence="1">
    <location>
        <begin position="40"/>
        <end position="63"/>
    </location>
</feature>
<dbReference type="InterPro" id="IPR025508">
    <property type="entry name" value="DUF4395"/>
</dbReference>